<accession>A0A840GJV7</accession>
<comment type="caution">
    <text evidence="1">The sequence shown here is derived from an EMBL/GenBank/DDBJ whole genome shotgun (WGS) entry which is preliminary data.</text>
</comment>
<protein>
    <submittedName>
        <fullName evidence="1">Uncharacterized protein</fullName>
    </submittedName>
</protein>
<dbReference type="Proteomes" id="UP000587070">
    <property type="component" value="Unassembled WGS sequence"/>
</dbReference>
<keyword evidence="2" id="KW-1185">Reference proteome</keyword>
<dbReference type="RefSeq" id="WP_153117596.1">
    <property type="nucleotide sequence ID" value="NZ_JACIGE010000013.1"/>
</dbReference>
<evidence type="ECO:0000313" key="2">
    <source>
        <dbReference type="Proteomes" id="UP000587070"/>
    </source>
</evidence>
<proteinExistence type="predicted"/>
<evidence type="ECO:0000313" key="1">
    <source>
        <dbReference type="EMBL" id="MBB4248722.1"/>
    </source>
</evidence>
<dbReference type="EMBL" id="JACIGE010000013">
    <property type="protein sequence ID" value="MBB4248722.1"/>
    <property type="molecule type" value="Genomic_DNA"/>
</dbReference>
<organism evidence="1 2">
    <name type="scientific">Rhodocyclus tenuis</name>
    <name type="common">Rhodospirillum tenue</name>
    <dbReference type="NCBI Taxonomy" id="1066"/>
    <lineage>
        <taxon>Bacteria</taxon>
        <taxon>Pseudomonadati</taxon>
        <taxon>Pseudomonadota</taxon>
        <taxon>Betaproteobacteria</taxon>
        <taxon>Rhodocyclales</taxon>
        <taxon>Rhodocyclaceae</taxon>
        <taxon>Rhodocyclus</taxon>
    </lineage>
</organism>
<name>A0A840GJV7_RHOTE</name>
<gene>
    <name evidence="1" type="ORF">GGD90_003122</name>
</gene>
<reference evidence="1 2" key="1">
    <citation type="submission" date="2020-08" db="EMBL/GenBank/DDBJ databases">
        <title>Genome sequencing of Purple Non-Sulfur Bacteria from various extreme environments.</title>
        <authorList>
            <person name="Mayer M."/>
        </authorList>
    </citation>
    <scope>NUCLEOTIDE SEQUENCE [LARGE SCALE GENOMIC DNA]</scope>
    <source>
        <strain evidence="1 2">2761</strain>
    </source>
</reference>
<dbReference type="AlphaFoldDB" id="A0A840GJV7"/>
<sequence length="114" mass="11871">MKRRRAAYPCPLPLAARQPAPVGAAFITGLVTQGLLLSLQGRGMQPRLDRRTARMALQGGAALAAGTSAAHAWQAGAPLHALTSVATGVAAVAAIEYLLQDENSREKQDGQEEA</sequence>